<dbReference type="Proteomes" id="UP001055437">
    <property type="component" value="Chromosome"/>
</dbReference>
<protein>
    <submittedName>
        <fullName evidence="3">Flagellar hook-length control protein FliK</fullName>
    </submittedName>
</protein>
<keyword evidence="6" id="KW-1185">Reference proteome</keyword>
<dbReference type="KEGG" id="csep:CP523_02590"/>
<dbReference type="Pfam" id="PF02120">
    <property type="entry name" value="Flg_hook"/>
    <property type="match status" value="1"/>
</dbReference>
<keyword evidence="3" id="KW-0282">Flagellum</keyword>
<reference evidence="4" key="2">
    <citation type="submission" date="2022-06" db="EMBL/GenBank/DDBJ databases">
        <authorList>
            <person name="Holder M.E."/>
            <person name="Ajami N.J."/>
            <person name="Petrosino J.F."/>
        </authorList>
    </citation>
    <scope>NUCLEOTIDE SEQUENCE</scope>
    <source>
        <strain evidence="4">RMA 8861</strain>
    </source>
</reference>
<name>A0A9N7JKB2_CLOSE</name>
<dbReference type="RefSeq" id="WP_066673917.1">
    <property type="nucleotide sequence ID" value="NZ_CABMIZ010000003.1"/>
</dbReference>
<dbReference type="InterPro" id="IPR021136">
    <property type="entry name" value="Flagellar_hook_control-like_C"/>
</dbReference>
<gene>
    <name evidence="3" type="ORF">CP523_02590</name>
    <name evidence="4" type="ORF">NH397_10925</name>
</gene>
<evidence type="ECO:0000313" key="3">
    <source>
        <dbReference type="EMBL" id="AYE33427.1"/>
    </source>
</evidence>
<evidence type="ECO:0000313" key="5">
    <source>
        <dbReference type="Proteomes" id="UP000280586"/>
    </source>
</evidence>
<proteinExistence type="predicted"/>
<dbReference type="Proteomes" id="UP000280586">
    <property type="component" value="Chromosome"/>
</dbReference>
<reference evidence="3 5" key="1">
    <citation type="submission" date="2017-09" db="EMBL/GenBank/DDBJ databases">
        <authorList>
            <person name="Thomas P."/>
            <person name="Seyboldt C."/>
        </authorList>
    </citation>
    <scope>NUCLEOTIDE SEQUENCE [LARGE SCALE GENOMIC DNA]</scope>
    <source>
        <strain evidence="3 5">DSM 7534</strain>
    </source>
</reference>
<dbReference type="Gene3D" id="3.30.750.140">
    <property type="match status" value="1"/>
</dbReference>
<organism evidence="3 5">
    <name type="scientific">Clostridium septicum</name>
    <dbReference type="NCBI Taxonomy" id="1504"/>
    <lineage>
        <taxon>Bacteria</taxon>
        <taxon>Bacillati</taxon>
        <taxon>Bacillota</taxon>
        <taxon>Clostridia</taxon>
        <taxon>Eubacteriales</taxon>
        <taxon>Clostridiaceae</taxon>
        <taxon>Clostridium</taxon>
    </lineage>
</organism>
<evidence type="ECO:0000313" key="4">
    <source>
        <dbReference type="EMBL" id="USS00006.1"/>
    </source>
</evidence>
<dbReference type="EMBL" id="CP023671">
    <property type="protein sequence ID" value="AYE33427.1"/>
    <property type="molecule type" value="Genomic_DNA"/>
</dbReference>
<evidence type="ECO:0000256" key="1">
    <source>
        <dbReference type="SAM" id="MobiDB-lite"/>
    </source>
</evidence>
<dbReference type="InterPro" id="IPR038610">
    <property type="entry name" value="FliK-like_C_sf"/>
</dbReference>
<dbReference type="EMBL" id="CP099799">
    <property type="protein sequence ID" value="USS00006.1"/>
    <property type="molecule type" value="Genomic_DNA"/>
</dbReference>
<dbReference type="OrthoDB" id="1934566at2"/>
<evidence type="ECO:0000313" key="6">
    <source>
        <dbReference type="Proteomes" id="UP001055437"/>
    </source>
</evidence>
<feature type="compositionally biased region" description="Polar residues" evidence="1">
    <location>
        <begin position="241"/>
        <end position="256"/>
    </location>
</feature>
<keyword evidence="3" id="KW-0969">Cilium</keyword>
<keyword evidence="3" id="KW-0966">Cell projection</keyword>
<feature type="region of interest" description="Disordered" evidence="1">
    <location>
        <begin position="234"/>
        <end position="260"/>
    </location>
</feature>
<dbReference type="CDD" id="cd17470">
    <property type="entry name" value="T3SS_Flik_C"/>
    <property type="match status" value="1"/>
</dbReference>
<evidence type="ECO:0000259" key="2">
    <source>
        <dbReference type="Pfam" id="PF02120"/>
    </source>
</evidence>
<sequence length="472" mass="53907">MIDTNAFINFKTNEVDVKKISTRKDSFSRKRDFKETLNNEVGTKLKSNVNLDNNKEPIKNEVVTVKETTKKIEKAFEELKDFQGNKEDTDCLENITLLLGELMQSKEFQDVTLDNPEIKDEINLILKDILKSDENSVLGKDVLRLDLEEFRSKQDILNEAVNLTNNILEMINSNDFKKVLSDEDSKKLNAILEMLNEKLFSEDANNLNLANEIKNEENSIISKKHLKDFDSKLEKSDEEVNSVNNKSQNNTSINKFNKSDLEKEASKDNANFGETLKKEVIDSKSNSKSLSKEDKILSKILNDDKNLGLNKLLNNRFSLNDLEIIKEPAVVNKQTMDLDIIKNVKFMVKNAMSELKVKIYPKELGEMTIKILSEEGIMKAEIKATSKETYNLLNSNINDIKKGLEQQNIKIHDVNIGLYQEDATFYNGENFSNSQNQNKSKRSKSNLSEITSLDSVQDDEIVKDDNNVNLLA</sequence>
<feature type="domain" description="Flagellar hook-length control protein-like C-terminal" evidence="2">
    <location>
        <begin position="343"/>
        <end position="422"/>
    </location>
</feature>
<dbReference type="AlphaFoldDB" id="A0A9N7JKB2"/>
<dbReference type="GeneID" id="303559565"/>
<accession>A0A9N7JKB2</accession>